<dbReference type="PANTHER" id="PTHR33779:SF22">
    <property type="entry name" value="ZINC FINGER PHD-TYPE DOMAIN-CONTAINING PROTEIN"/>
    <property type="match status" value="1"/>
</dbReference>
<dbReference type="EMBL" id="LWDX02043120">
    <property type="protein sequence ID" value="OEL23222.1"/>
    <property type="molecule type" value="Genomic_DNA"/>
</dbReference>
<evidence type="ECO:0000259" key="4">
    <source>
        <dbReference type="Pfam" id="PF25054"/>
    </source>
</evidence>
<feature type="region of interest" description="Disordered" evidence="3">
    <location>
        <begin position="68"/>
        <end position="155"/>
    </location>
</feature>
<keyword evidence="6" id="KW-1185">Reference proteome</keyword>
<organism evidence="5 6">
    <name type="scientific">Dichanthelium oligosanthes</name>
    <dbReference type="NCBI Taxonomy" id="888268"/>
    <lineage>
        <taxon>Eukaryota</taxon>
        <taxon>Viridiplantae</taxon>
        <taxon>Streptophyta</taxon>
        <taxon>Embryophyta</taxon>
        <taxon>Tracheophyta</taxon>
        <taxon>Spermatophyta</taxon>
        <taxon>Magnoliopsida</taxon>
        <taxon>Liliopsida</taxon>
        <taxon>Poales</taxon>
        <taxon>Poaceae</taxon>
        <taxon>PACMAD clade</taxon>
        <taxon>Panicoideae</taxon>
        <taxon>Panicodae</taxon>
        <taxon>Paniceae</taxon>
        <taxon>Dichantheliinae</taxon>
        <taxon>Dichanthelium</taxon>
    </lineage>
</organism>
<gene>
    <name evidence="5" type="ORF">BAE44_0015759</name>
</gene>
<reference evidence="5 6" key="1">
    <citation type="submission" date="2016-09" db="EMBL/GenBank/DDBJ databases">
        <title>The draft genome of Dichanthelium oligosanthes: A C3 panicoid grass species.</title>
        <authorList>
            <person name="Studer A.J."/>
            <person name="Schnable J.C."/>
            <person name="Brutnell T.P."/>
        </authorList>
    </citation>
    <scope>NUCLEOTIDE SEQUENCE [LARGE SCALE GENOMIC DNA]</scope>
    <source>
        <strain evidence="6">cv. Kellogg 1175</strain>
        <tissue evidence="5">Leaf</tissue>
    </source>
</reference>
<dbReference type="OrthoDB" id="1935489at2759"/>
<accession>A0A1E5VDJ6</accession>
<keyword evidence="1" id="KW-0863">Zinc-finger</keyword>
<dbReference type="AlphaFoldDB" id="A0A1E5VDJ6"/>
<comment type="caution">
    <text evidence="5">The sequence shown here is derived from an EMBL/GenBank/DDBJ whole genome shotgun (WGS) entry which is preliminary data.</text>
</comment>
<protein>
    <recommendedName>
        <fullName evidence="4">PHD-type zinc finger plants domain-containing protein</fullName>
    </recommendedName>
</protein>
<evidence type="ECO:0000256" key="1">
    <source>
        <dbReference type="ARBA" id="ARBA00022771"/>
    </source>
</evidence>
<evidence type="ECO:0000313" key="5">
    <source>
        <dbReference type="EMBL" id="OEL23222.1"/>
    </source>
</evidence>
<feature type="domain" description="PHD-type zinc finger plants" evidence="4">
    <location>
        <begin position="19"/>
        <end position="61"/>
    </location>
</feature>
<dbReference type="PANTHER" id="PTHR33779">
    <property type="entry name" value="EXPRESSED PROTEIN"/>
    <property type="match status" value="1"/>
</dbReference>
<feature type="compositionally biased region" description="Basic and acidic residues" evidence="3">
    <location>
        <begin position="89"/>
        <end position="101"/>
    </location>
</feature>
<evidence type="ECO:0000313" key="6">
    <source>
        <dbReference type="Proteomes" id="UP000095767"/>
    </source>
</evidence>
<dbReference type="SUPFAM" id="SSF57903">
    <property type="entry name" value="FYVE/PHD zinc finger"/>
    <property type="match status" value="1"/>
</dbReference>
<name>A0A1E5VDJ6_9POAL</name>
<evidence type="ECO:0000256" key="2">
    <source>
        <dbReference type="ARBA" id="ARBA00022833"/>
    </source>
</evidence>
<dbReference type="InterPro" id="IPR011011">
    <property type="entry name" value="Znf_FYVE_PHD"/>
</dbReference>
<evidence type="ECO:0000256" key="3">
    <source>
        <dbReference type="SAM" id="MobiDB-lite"/>
    </source>
</evidence>
<dbReference type="Pfam" id="PF25054">
    <property type="entry name" value="PHD_pln"/>
    <property type="match status" value="1"/>
</dbReference>
<sequence>MASPGSNDGGASAAAAVCCMCGDHGLPGELFQCGVCLQRLQHRYCSNLYPRVAAYRSCNWCLRDEETGGGSPVEAPAAMAKQRALSRPTDSRDHDGKDDRPSGGSGGGCSRSAFPAEPGKAVKKPKKNHERAALLRPVATTKAVKGRKVQDSARKPAFRMKKARVQRYKLLAEVIISC</sequence>
<dbReference type="Proteomes" id="UP000095767">
    <property type="component" value="Unassembled WGS sequence"/>
</dbReference>
<dbReference type="GO" id="GO:0008270">
    <property type="term" value="F:zinc ion binding"/>
    <property type="evidence" value="ECO:0007669"/>
    <property type="project" value="UniProtKB-KW"/>
</dbReference>
<dbReference type="STRING" id="888268.A0A1E5VDJ6"/>
<proteinExistence type="predicted"/>
<keyword evidence="2" id="KW-0862">Zinc</keyword>
<keyword evidence="1" id="KW-0479">Metal-binding</keyword>
<dbReference type="InterPro" id="IPR056874">
    <property type="entry name" value="PHD_dom_pln"/>
</dbReference>